<accession>A0A6L2M8C7</accession>
<keyword evidence="1" id="KW-0175">Coiled coil</keyword>
<evidence type="ECO:0000259" key="2">
    <source>
        <dbReference type="Pfam" id="PF07727"/>
    </source>
</evidence>
<dbReference type="AlphaFoldDB" id="A0A6L2M8C7"/>
<feature type="domain" description="Reverse transcriptase Ty1/copia-type" evidence="2">
    <location>
        <begin position="252"/>
        <end position="310"/>
    </location>
</feature>
<dbReference type="EMBL" id="BKCJ010006070">
    <property type="protein sequence ID" value="GEU70198.1"/>
    <property type="molecule type" value="Genomic_DNA"/>
</dbReference>
<gene>
    <name evidence="3" type="ORF">Tci_042176</name>
</gene>
<proteinExistence type="predicted"/>
<evidence type="ECO:0000256" key="1">
    <source>
        <dbReference type="SAM" id="Coils"/>
    </source>
</evidence>
<feature type="coiled-coil region" evidence="1">
    <location>
        <begin position="201"/>
        <end position="228"/>
    </location>
</feature>
<dbReference type="Pfam" id="PF07727">
    <property type="entry name" value="RVT_2"/>
    <property type="match status" value="1"/>
</dbReference>
<evidence type="ECO:0000313" key="3">
    <source>
        <dbReference type="EMBL" id="GEU70198.1"/>
    </source>
</evidence>
<dbReference type="PANTHER" id="PTHR11439:SF495">
    <property type="entry name" value="REVERSE TRANSCRIPTASE, RNA-DEPENDENT DNA POLYMERASE-RELATED"/>
    <property type="match status" value="1"/>
</dbReference>
<sequence length="418" mass="48113">MVRGIRGNQFRQYAGQNARNQIGYNAEKTVKNRYGFNVVQNVGNQNRNSNVVAARAEGNGNGNNGKQISSCHDLDGSAEVHQYENCYINEIFNMFTQDVQYTELLESTTEPHLVKQNNSDTFSPSVVRKFQIEVKDTIMTLQRVVKSRMLLNVNNWPSPVHQKIHKVFKDECAAIVNQVHVRVIHFEKEFLKESVKFVRDFKSLTKEVDESLDKITVLEKENERLLRAVVSQDIMSIVQNLSVVDTSNLQTELEHHPSHVYKLKKALYGLKQALMTWYDELSKFLLQNHFTKGTADPTLFKIRYNNDILVTQPIEKHLKEVKRIFRYLWGIINIGLWYMKDSGFELIGFSDADHKGCQDIFKSTSRGTQLLGEKLTSRHGPNDAMHNPPSYSGFSQKKFVSFLMEINTLLSAFSLQDR</sequence>
<dbReference type="PANTHER" id="PTHR11439">
    <property type="entry name" value="GAG-POL-RELATED RETROTRANSPOSON"/>
    <property type="match status" value="1"/>
</dbReference>
<reference evidence="3" key="1">
    <citation type="journal article" date="2019" name="Sci. Rep.">
        <title>Draft genome of Tanacetum cinerariifolium, the natural source of mosquito coil.</title>
        <authorList>
            <person name="Yamashiro T."/>
            <person name="Shiraishi A."/>
            <person name="Satake H."/>
            <person name="Nakayama K."/>
        </authorList>
    </citation>
    <scope>NUCLEOTIDE SEQUENCE</scope>
</reference>
<organism evidence="3">
    <name type="scientific">Tanacetum cinerariifolium</name>
    <name type="common">Dalmatian daisy</name>
    <name type="synonym">Chrysanthemum cinerariifolium</name>
    <dbReference type="NCBI Taxonomy" id="118510"/>
    <lineage>
        <taxon>Eukaryota</taxon>
        <taxon>Viridiplantae</taxon>
        <taxon>Streptophyta</taxon>
        <taxon>Embryophyta</taxon>
        <taxon>Tracheophyta</taxon>
        <taxon>Spermatophyta</taxon>
        <taxon>Magnoliopsida</taxon>
        <taxon>eudicotyledons</taxon>
        <taxon>Gunneridae</taxon>
        <taxon>Pentapetalae</taxon>
        <taxon>asterids</taxon>
        <taxon>campanulids</taxon>
        <taxon>Asterales</taxon>
        <taxon>Asteraceae</taxon>
        <taxon>Asteroideae</taxon>
        <taxon>Anthemideae</taxon>
        <taxon>Anthemidinae</taxon>
        <taxon>Tanacetum</taxon>
    </lineage>
</organism>
<comment type="caution">
    <text evidence="3">The sequence shown here is derived from an EMBL/GenBank/DDBJ whole genome shotgun (WGS) entry which is preliminary data.</text>
</comment>
<protein>
    <submittedName>
        <fullName evidence="3">Uncharacterized mitochondrial protein AtMg00810-like</fullName>
    </submittedName>
</protein>
<name>A0A6L2M8C7_TANCI</name>
<dbReference type="InterPro" id="IPR013103">
    <property type="entry name" value="RVT_2"/>
</dbReference>